<feature type="region of interest" description="Disordered" evidence="2">
    <location>
        <begin position="1288"/>
        <end position="1307"/>
    </location>
</feature>
<feature type="coiled-coil region" evidence="1">
    <location>
        <begin position="79"/>
        <end position="285"/>
    </location>
</feature>
<sequence>MTADIVLKHETMNPCCTVWKERYSKMKEQRTALRQGLNIYEQQIGKIEAENCNLKKAIEDERLRADIEREEKGKESAIRVTLENEISVLKSQILLLQQKGGPQAQEVDREVLLLQTRASEGETEINRLKELLERERIRADSEKKKAEAEKKKANEAWKIVKEEKSRADEERKLANIEGKKAEEYRLQLETLKSESDEARSKLVLETFKSVEVNKKLEEERQQRIKEKKRADLEMAKTEEQRKLAEKTRKKAMDEKCRADYLSQQLEEHRRRIEKLQKKMDELVSSRKLVEAPAYPPDKQENADTIKMKGGLRLDMLKREADESKLVLEYLKPEETSKRLEEEKQKVIREKKRADAEMRKAEEQRKVAEVNRKKALEEKHRADQLAQQLEDNKRRVEELQKEIQEFLSSKKLVEALVIQPDKNMNAETAKMKLLKKQLKFEKMRVKHAKQVAKLDTGRNNILQQELCRLKQELVQFSHHLDILDNCFLHSDEGIDDLPKAGNLSYMRSFNLKGGLFSMEPYQMKLHGENDIVKPICTSMDASDFFKQNEECRAPLLPKTGGNCTECISGIDSKLEPLPRGSNRKMLQSSAINSSMASFSDRPLVGSQDRCAFSVTASAKFSEEKSNLQPTISRLSGEVTKMRYNENLAVVAENSVKSPISVDAVARRAGHSKKRKRILDAVESIEHLYSEGKKWHLQIEEKLSMLQGMLNSQMDKPLKEGRCLARNLQGNLYGEQDKSHKKRKASPEEEVILQHLCDLSGRMDGIEEANVRTQSNPTTNKLTETAHPRKDGLVDYVRSNQEILGSFDNVEDGDYMKLLDLDNAVDEECFRAAIEMPLSPSLPEIEFQSSETFEIDKSKWLVDENSYKGFSSEKDNLVPYCDSDVINVETDSNKFEFNDSRTSCNPLLHWNEGFVDYFENITDKENGMHNTIYTGNTSVCQNCDSGAELGALGVSYTSISGNEGPKISYRSELGSARDGLPKFCVVFSDTKDNDSISRIFCAIRTCMAQCSMISQTDWVVRKVLPALLKVEDLLPKEKVCVFFSLVLHNFSGITLGNLGNFLNGDSIPFLDSFAGHICAVMSDVETRSMFSELCHLDELLTLIEDFLIDRRVLVYSDVSSESSLVCDSRVNILLNGADIMLSFETASTHQLLAGGIVLASICAAVDHIGFICEASYNIFRIQKFDSSSMLTILHVFAYLCGSKYFTLNDYRLLMTVLKSLVNFIERANLSTDSPSCLPSPTEVWPKFPSCTKRAFSEGAVSMDIVISLLLEKLQNCAFSATMHQDLMESANSLSSGAPPQEERTEQNSDHEGLHYGLPMNCNVSCYLNKSRIPTTQSNCVFNGTLCHFSDILSLVELVACYMSWDWICNNIVCQLLKMLESCVLENFVAAVVLLLGQLGRLGVDANGYEDTGVENLRCRLSVFLCQDTSRKLGLSIQIATVTALLGLLPLNFEELIKNNMELPAVVSESVPAECIRKWFSLLSNEQQSLSFSLLQSAGMSSCRTG</sequence>
<reference evidence="3" key="1">
    <citation type="submission" date="2019-08" db="EMBL/GenBank/DDBJ databases">
        <title>Reference gene set and small RNA set construction with multiple tissues from Davidia involucrata Baill.</title>
        <authorList>
            <person name="Yang H."/>
            <person name="Zhou C."/>
            <person name="Li G."/>
            <person name="Wang J."/>
            <person name="Gao P."/>
            <person name="Wang M."/>
            <person name="Wang R."/>
            <person name="Zhao Y."/>
        </authorList>
    </citation>
    <scope>NUCLEOTIDE SEQUENCE</scope>
    <source>
        <tissue evidence="3">Mixed with DoveR01_LX</tissue>
    </source>
</reference>
<proteinExistence type="predicted"/>
<evidence type="ECO:0000313" key="3">
    <source>
        <dbReference type="EMBL" id="MPA72884.1"/>
    </source>
</evidence>
<feature type="coiled-coil region" evidence="1">
    <location>
        <begin position="336"/>
        <end position="415"/>
    </location>
</feature>
<evidence type="ECO:0000256" key="2">
    <source>
        <dbReference type="SAM" id="MobiDB-lite"/>
    </source>
</evidence>
<dbReference type="PANTHER" id="PTHR35480">
    <property type="entry name" value="MATERNAL EFFECT EMBRYO ARREST 22"/>
    <property type="match status" value="1"/>
</dbReference>
<keyword evidence="1" id="KW-0175">Coiled coil</keyword>
<dbReference type="EMBL" id="GHES01042325">
    <property type="protein sequence ID" value="MPA72884.1"/>
    <property type="molecule type" value="Transcribed_RNA"/>
</dbReference>
<feature type="compositionally biased region" description="Basic and acidic residues" evidence="2">
    <location>
        <begin position="1298"/>
        <end position="1307"/>
    </location>
</feature>
<gene>
    <name evidence="3" type="ORF">Din_042325</name>
</gene>
<accession>A0A5B7BWU3</accession>
<name>A0A5B7BWU3_DAVIN</name>
<protein>
    <recommendedName>
        <fullName evidence="4">Maternal effect embryo arrest 22</fullName>
    </recommendedName>
</protein>
<evidence type="ECO:0000256" key="1">
    <source>
        <dbReference type="SAM" id="Coils"/>
    </source>
</evidence>
<evidence type="ECO:0008006" key="4">
    <source>
        <dbReference type="Google" id="ProtNLM"/>
    </source>
</evidence>
<dbReference type="PANTHER" id="PTHR35480:SF1">
    <property type="entry name" value="MATERNAL EFFECT EMBRYO ARREST 22"/>
    <property type="match status" value="1"/>
</dbReference>
<organism evidence="3">
    <name type="scientific">Davidia involucrata</name>
    <name type="common">Dove tree</name>
    <dbReference type="NCBI Taxonomy" id="16924"/>
    <lineage>
        <taxon>Eukaryota</taxon>
        <taxon>Viridiplantae</taxon>
        <taxon>Streptophyta</taxon>
        <taxon>Embryophyta</taxon>
        <taxon>Tracheophyta</taxon>
        <taxon>Spermatophyta</taxon>
        <taxon>Magnoliopsida</taxon>
        <taxon>eudicotyledons</taxon>
        <taxon>Gunneridae</taxon>
        <taxon>Pentapetalae</taxon>
        <taxon>asterids</taxon>
        <taxon>Cornales</taxon>
        <taxon>Nyssaceae</taxon>
        <taxon>Davidia</taxon>
    </lineage>
</organism>